<accession>A0A1C5H8N9</accession>
<evidence type="ECO:0000256" key="2">
    <source>
        <dbReference type="SAM" id="MobiDB-lite"/>
    </source>
</evidence>
<dbReference type="RefSeq" id="WP_088992834.1">
    <property type="nucleotide sequence ID" value="NZ_LT607750.1"/>
</dbReference>
<dbReference type="EMBL" id="LT607750">
    <property type="protein sequence ID" value="SCG42396.1"/>
    <property type="molecule type" value="Genomic_DNA"/>
</dbReference>
<evidence type="ECO:0000313" key="4">
    <source>
        <dbReference type="EMBL" id="SCG42396.1"/>
    </source>
</evidence>
<feature type="compositionally biased region" description="Low complexity" evidence="2">
    <location>
        <begin position="154"/>
        <end position="165"/>
    </location>
</feature>
<gene>
    <name evidence="4" type="ORF">GA0070609_1167</name>
</gene>
<feature type="region of interest" description="Disordered" evidence="2">
    <location>
        <begin position="775"/>
        <end position="798"/>
    </location>
</feature>
<keyword evidence="5" id="KW-1185">Reference proteome</keyword>
<dbReference type="SUPFAM" id="SSF48452">
    <property type="entry name" value="TPR-like"/>
    <property type="match status" value="1"/>
</dbReference>
<dbReference type="Proteomes" id="UP000198217">
    <property type="component" value="Chromosome I"/>
</dbReference>
<dbReference type="InterPro" id="IPR024983">
    <property type="entry name" value="CHAT_dom"/>
</dbReference>
<dbReference type="InterPro" id="IPR011990">
    <property type="entry name" value="TPR-like_helical_dom_sf"/>
</dbReference>
<feature type="domain" description="CHAT" evidence="3">
    <location>
        <begin position="1122"/>
        <end position="1402"/>
    </location>
</feature>
<evidence type="ECO:0000313" key="5">
    <source>
        <dbReference type="Proteomes" id="UP000198217"/>
    </source>
</evidence>
<protein>
    <submittedName>
        <fullName evidence="4">CHAT domain-containing protein</fullName>
    </submittedName>
</protein>
<keyword evidence="1" id="KW-0175">Coiled coil</keyword>
<evidence type="ECO:0000256" key="1">
    <source>
        <dbReference type="SAM" id="Coils"/>
    </source>
</evidence>
<evidence type="ECO:0000259" key="3">
    <source>
        <dbReference type="Pfam" id="PF12770"/>
    </source>
</evidence>
<sequence>MWRRDTDPLARLRRRLDAFGSTMDPRHVLDPRALREAEDVAELVSRGSRQGRLDERAAEAVFLLACLHWYRYQVLPAGQGQAERDYAVLLTELLLAAAPERVPPSLLEMLRVHGPRSAAARGGVPGQRSAPSEAGARTAPTAPSGSGGPGSAGRAGSSGEPGSSGEEAMALFLEAAQLMGGAERSGDYSTADRAVDLLRRAVAGTPAGDPARLHYLSALGKAHRDLFLHRGRSPEHLRRAVEAHRESLESTPAGDRERPVRLFHLGNVLGDRYELDGDRAALDESITLLGDAARAAGVDPRIRAMAQGNLGQRLRDRWRLRHDSADLDRAVDALTAAAGGMADPRVTVLLGSALADRFTRAQAAADRDAAIGAYRTALAAGGLDRALAGVARVGLAALLGARYGTDGDPADLDAAIDAHLAAVADAPDPDGLRHIAGKLLEQRYARDRRDADLRSAIHLLRLGVAGAPDDTERAVRLSDLAYALGRWHAALDGLDTLRAAENGLREAVRLLPAGHPERPDVLNNLGELWREIADRTGAADRLEPAAAVLREAVATARPDSPKLPAYLSNLGLVLQALFARTQDLATLTEAVEVLRRALASTPAEHPDRLLVLTNYGSALNRRVEATLARPEGVADAVGPDVETAVAALREATDLARQGAEAHEVGKALGTLALANLLRHQVTGDPAALDEAVDALAAARDVTEGSGPDRHRLLTSLGGALLWRSRLAGRSADLAAAVRAFREAPAGLPAGHADRATYLINLAVALDEAAARAGGGVPVLDDDAQPAEPDPATEPAASDVREWAGTSPDALRAEALAALREAAAVEAAPSLLRATAARRYAALAEHLGDLPAALAGYASAIELIDLVAWHGMDPDDQARLLAQFPGLAGAAAACALAVGRPDRAVELLEYGRGVLLTRVRDARASLDALRKRAPELADRFAEVQAELDGLTPSPAGARAALATGAAVAGSALDVGMAVAGSAIGVGMEPPAGNPERRHELAVRRRELLADIRRLPGFADFLRPPAFADLTRAAGRGPVVLVNVARRRCDALVVDGSGVRVVPLPQLTQADLVDRVVAFLTAIRAVTAPAGAAPAGSGAAGGGPAEALADQRRRLAARRTITGTLDWLWRVVARPVLDDLDPAATGGTDLPRLWWCPTGLLSLLPLHAASPATGDGALDRVVPSYTASLRELLRAGDGRAAGSVTVDAALFVGLPQTPGLADLPGVDREQEIVTRHLARVQPLTGPAATRQAVLAALAGRPVAHLSCHGAQDLAAPALGRLALADGPLHVRDLWQLRAAAPAGLAVLSACETVRGGAVLPDETISLGTAFQLAGFRHVIGSLWSISDAVTARLCDRLYAGLAAPGGPGRIDPERAAIALHAAVRETRHALREAPELWAAYAHVGP</sequence>
<dbReference type="Gene3D" id="1.25.40.10">
    <property type="entry name" value="Tetratricopeptide repeat domain"/>
    <property type="match status" value="1"/>
</dbReference>
<name>A0A1C5H8N9_9ACTN</name>
<organism evidence="4 5">
    <name type="scientific">Micromonospora echinaurantiaca</name>
    <dbReference type="NCBI Taxonomy" id="47857"/>
    <lineage>
        <taxon>Bacteria</taxon>
        <taxon>Bacillati</taxon>
        <taxon>Actinomycetota</taxon>
        <taxon>Actinomycetes</taxon>
        <taxon>Micromonosporales</taxon>
        <taxon>Micromonosporaceae</taxon>
        <taxon>Micromonospora</taxon>
    </lineage>
</organism>
<feature type="coiled-coil region" evidence="1">
    <location>
        <begin position="918"/>
        <end position="945"/>
    </location>
</feature>
<feature type="region of interest" description="Disordered" evidence="2">
    <location>
        <begin position="116"/>
        <end position="165"/>
    </location>
</feature>
<reference evidence="4 5" key="1">
    <citation type="submission" date="2016-06" db="EMBL/GenBank/DDBJ databases">
        <authorList>
            <person name="Kjaerup R.B."/>
            <person name="Dalgaard T.S."/>
            <person name="Juul-Madsen H.R."/>
        </authorList>
    </citation>
    <scope>NUCLEOTIDE SEQUENCE [LARGE SCALE GENOMIC DNA]</scope>
    <source>
        <strain evidence="4 5">DSM 43904</strain>
    </source>
</reference>
<dbReference type="Pfam" id="PF12770">
    <property type="entry name" value="CHAT"/>
    <property type="match status" value="1"/>
</dbReference>
<proteinExistence type="predicted"/>